<feature type="domain" description="SH3" evidence="4">
    <location>
        <begin position="492"/>
        <end position="553"/>
    </location>
</feature>
<gene>
    <name evidence="5" type="ORF">A3Q56_03555</name>
</gene>
<dbReference type="InterPro" id="IPR046982">
    <property type="entry name" value="BIN3/RVS161-like"/>
</dbReference>
<evidence type="ECO:0000313" key="6">
    <source>
        <dbReference type="Proteomes" id="UP000078046"/>
    </source>
</evidence>
<dbReference type="SMART" id="SM00326">
    <property type="entry name" value="SH3"/>
    <property type="match status" value="2"/>
</dbReference>
<comment type="caution">
    <text evidence="5">The sequence shown here is derived from an EMBL/GenBank/DDBJ whole genome shotgun (WGS) entry which is preliminary data.</text>
</comment>
<name>A0A177B4V3_9BILA</name>
<evidence type="ECO:0000256" key="1">
    <source>
        <dbReference type="ARBA" id="ARBA00022443"/>
    </source>
</evidence>
<organism evidence="5 6">
    <name type="scientific">Intoshia linei</name>
    <dbReference type="NCBI Taxonomy" id="1819745"/>
    <lineage>
        <taxon>Eukaryota</taxon>
        <taxon>Metazoa</taxon>
        <taxon>Spiralia</taxon>
        <taxon>Lophotrochozoa</taxon>
        <taxon>Mesozoa</taxon>
        <taxon>Orthonectida</taxon>
        <taxon>Rhopaluridae</taxon>
        <taxon>Intoshia</taxon>
    </lineage>
</organism>
<evidence type="ECO:0000313" key="5">
    <source>
        <dbReference type="EMBL" id="OAF68683.1"/>
    </source>
</evidence>
<dbReference type="GO" id="GO:0097320">
    <property type="term" value="P:plasma membrane tubulation"/>
    <property type="evidence" value="ECO:0007669"/>
    <property type="project" value="TreeGrafter"/>
</dbReference>
<dbReference type="GO" id="GO:0051666">
    <property type="term" value="P:actin cortical patch localization"/>
    <property type="evidence" value="ECO:0007669"/>
    <property type="project" value="InterPro"/>
</dbReference>
<dbReference type="GO" id="GO:0015629">
    <property type="term" value="C:actin cytoskeleton"/>
    <property type="evidence" value="ECO:0007669"/>
    <property type="project" value="TreeGrafter"/>
</dbReference>
<dbReference type="GO" id="GO:1990528">
    <property type="term" value="C:Rvs161p-Rvs167p complex"/>
    <property type="evidence" value="ECO:0007669"/>
    <property type="project" value="TreeGrafter"/>
</dbReference>
<dbReference type="SUPFAM" id="SSF50044">
    <property type="entry name" value="SH3-domain"/>
    <property type="match status" value="2"/>
</dbReference>
<dbReference type="EMBL" id="LWCA01000404">
    <property type="protein sequence ID" value="OAF68683.1"/>
    <property type="molecule type" value="Genomic_DNA"/>
</dbReference>
<evidence type="ECO:0000259" key="4">
    <source>
        <dbReference type="PROSITE" id="PS50002"/>
    </source>
</evidence>
<evidence type="ECO:0000256" key="3">
    <source>
        <dbReference type="SAM" id="MobiDB-lite"/>
    </source>
</evidence>
<protein>
    <recommendedName>
        <fullName evidence="4">SH3 domain-containing protein</fullName>
    </recommendedName>
</protein>
<keyword evidence="1 2" id="KW-0728">SH3 domain</keyword>
<dbReference type="GO" id="GO:0043332">
    <property type="term" value="C:mating projection tip"/>
    <property type="evidence" value="ECO:0007669"/>
    <property type="project" value="TreeGrafter"/>
</dbReference>
<feature type="region of interest" description="Disordered" evidence="3">
    <location>
        <begin position="580"/>
        <end position="614"/>
    </location>
</feature>
<dbReference type="Proteomes" id="UP000078046">
    <property type="component" value="Unassembled WGS sequence"/>
</dbReference>
<dbReference type="CDD" id="cd00174">
    <property type="entry name" value="SH3"/>
    <property type="match status" value="1"/>
</dbReference>
<dbReference type="GO" id="GO:0006897">
    <property type="term" value="P:endocytosis"/>
    <property type="evidence" value="ECO:0007669"/>
    <property type="project" value="InterPro"/>
</dbReference>
<dbReference type="GO" id="GO:0008289">
    <property type="term" value="F:lipid binding"/>
    <property type="evidence" value="ECO:0007669"/>
    <property type="project" value="TreeGrafter"/>
</dbReference>
<dbReference type="Gene3D" id="2.30.30.40">
    <property type="entry name" value="SH3 Domains"/>
    <property type="match status" value="2"/>
</dbReference>
<dbReference type="OrthoDB" id="27823at2759"/>
<evidence type="ECO:0000256" key="2">
    <source>
        <dbReference type="PROSITE-ProRule" id="PRU00192"/>
    </source>
</evidence>
<dbReference type="PROSITE" id="PS50002">
    <property type="entry name" value="SH3"/>
    <property type="match status" value="2"/>
</dbReference>
<sequence length="634" mass="73385">MYENFDKPTLLKRREMCVNIVKILSEIDNLLNFKENPLNEINMKCEPFNSEYLQVNTITESEIIQLTSGKDLWQEKDTTLESLNNGLKNNFILLESLKLAKMYELNMSKEYKDKCTTCSGKVDYKFFFDKITNGLKKKLCKIVYVSNPNSQTKEIGYIKWIRDLNFFDYIDFPQKLRQDESFEKPIIYLRLSTKCINKDLKAKKYSRINAIQNMIGDDTMGKMRYNPSLRTFEDLDGTLNKITYTVPQQIREPSLMIYIQDEQSKPKNLSAISTCARSVTSLSELKITHDHYLPSLGDDEKICKVSNHDNIACFKEKSTKTDDLIKLEEGTKSSSISTSQSSVENKSFHLTLYPFVSSETVDLAFQEKEIIEFKWKLDYDWYFGTNGLKFGQFPASYTIKLNTSVGFTSEPHMYVIAISNSSDLEFEDESNLNNQNYLEYSTGDCFRIIYVDTSDIVYVKLDFSETEKCGWILRSDVMFPNKITYPPILNKNVKSICIAMYDFSPSHDDDLEFIVGSVIEIIEMVGSKQEWLRGYYNGKYGLVPINYVEILQSIFERLSTYRHSTNNLHVIKDMIDLSDEENETKKEKPNPEPNENLPIENVNKNETLSTETDVDLDELNGDIITADIYGDDSF</sequence>
<dbReference type="Pfam" id="PF00018">
    <property type="entry name" value="SH3_1"/>
    <property type="match status" value="1"/>
</dbReference>
<dbReference type="InterPro" id="IPR036028">
    <property type="entry name" value="SH3-like_dom_sf"/>
</dbReference>
<dbReference type="InterPro" id="IPR001452">
    <property type="entry name" value="SH3_domain"/>
</dbReference>
<proteinExistence type="predicted"/>
<dbReference type="GO" id="GO:0031097">
    <property type="term" value="C:medial cortex"/>
    <property type="evidence" value="ECO:0007669"/>
    <property type="project" value="TreeGrafter"/>
</dbReference>
<feature type="domain" description="SH3" evidence="4">
    <location>
        <begin position="344"/>
        <end position="403"/>
    </location>
</feature>
<keyword evidence="6" id="KW-1185">Reference proteome</keyword>
<dbReference type="PRINTS" id="PR00452">
    <property type="entry name" value="SH3DOMAIN"/>
</dbReference>
<feature type="compositionally biased region" description="Low complexity" evidence="3">
    <location>
        <begin position="593"/>
        <end position="602"/>
    </location>
</feature>
<dbReference type="AlphaFoldDB" id="A0A177B4V3"/>
<dbReference type="PANTHER" id="PTHR47174">
    <property type="entry name" value="BRIDGING INTEGRATOR 3"/>
    <property type="match status" value="1"/>
</dbReference>
<accession>A0A177B4V3</accession>
<dbReference type="PANTHER" id="PTHR47174:SF1">
    <property type="entry name" value="REDUCED VIABILITY UPON STARVATION PROTEIN 167"/>
    <property type="match status" value="1"/>
</dbReference>
<reference evidence="5 6" key="1">
    <citation type="submission" date="2016-04" db="EMBL/GenBank/DDBJ databases">
        <title>The genome of Intoshia linei affirms orthonectids as highly simplified spiralians.</title>
        <authorList>
            <person name="Mikhailov K.V."/>
            <person name="Slusarev G.S."/>
            <person name="Nikitin M.A."/>
            <person name="Logacheva M.D."/>
            <person name="Penin A."/>
            <person name="Aleoshin V."/>
            <person name="Panchin Y.V."/>
        </authorList>
    </citation>
    <scope>NUCLEOTIDE SEQUENCE [LARGE SCALE GENOMIC DNA]</scope>
    <source>
        <strain evidence="5">Intl2013</strain>
        <tissue evidence="5">Whole animal</tissue>
    </source>
</reference>